<evidence type="ECO:0000259" key="3">
    <source>
        <dbReference type="Pfam" id="PF13449"/>
    </source>
</evidence>
<feature type="domain" description="Phytase-like" evidence="3">
    <location>
        <begin position="414"/>
        <end position="726"/>
    </location>
</feature>
<keyword evidence="2" id="KW-0732">Signal</keyword>
<feature type="domain" description="Phytase-like" evidence="3">
    <location>
        <begin position="62"/>
        <end position="359"/>
    </location>
</feature>
<reference evidence="5" key="1">
    <citation type="submission" date="2023-07" db="EMBL/GenBank/DDBJ databases">
        <title>Conexibacter stalactiti sp. nov., isolated from stalactites in a lava cave and emended description of the genus Conexibacter.</title>
        <authorList>
            <person name="Lee S.D."/>
        </authorList>
    </citation>
    <scope>NUCLEOTIDE SEQUENCE [LARGE SCALE GENOMIC DNA]</scope>
    <source>
        <strain evidence="5">KCTC 39840</strain>
    </source>
</reference>
<feature type="signal peptide" evidence="2">
    <location>
        <begin position="1"/>
        <end position="24"/>
    </location>
</feature>
<protein>
    <submittedName>
        <fullName evidence="4">Esterase-like activity of phytase family protein</fullName>
    </submittedName>
</protein>
<evidence type="ECO:0000313" key="4">
    <source>
        <dbReference type="EMBL" id="MDW5594542.1"/>
    </source>
</evidence>
<organism evidence="4 5">
    <name type="scientific">Conexibacter stalactiti</name>
    <dbReference type="NCBI Taxonomy" id="1940611"/>
    <lineage>
        <taxon>Bacteria</taxon>
        <taxon>Bacillati</taxon>
        <taxon>Actinomycetota</taxon>
        <taxon>Thermoleophilia</taxon>
        <taxon>Solirubrobacterales</taxon>
        <taxon>Conexibacteraceae</taxon>
        <taxon>Conexibacter</taxon>
    </lineage>
</organism>
<evidence type="ECO:0000256" key="2">
    <source>
        <dbReference type="SAM" id="SignalP"/>
    </source>
</evidence>
<dbReference type="SUPFAM" id="SSF63829">
    <property type="entry name" value="Calcium-dependent phosphotriesterase"/>
    <property type="match status" value="1"/>
</dbReference>
<reference evidence="4 5" key="2">
    <citation type="submission" date="2023-10" db="EMBL/GenBank/DDBJ databases">
        <authorList>
            <person name="Han X.F."/>
        </authorList>
    </citation>
    <scope>NUCLEOTIDE SEQUENCE [LARGE SCALE GENOMIC DNA]</scope>
    <source>
        <strain evidence="4 5">KCTC 39840</strain>
    </source>
</reference>
<dbReference type="Pfam" id="PF13449">
    <property type="entry name" value="Phytase-like"/>
    <property type="match status" value="2"/>
</dbReference>
<accession>A0ABU4HML4</accession>
<dbReference type="Proteomes" id="UP001284601">
    <property type="component" value="Unassembled WGS sequence"/>
</dbReference>
<dbReference type="RefSeq" id="WP_318596811.1">
    <property type="nucleotide sequence ID" value="NZ_JAWSTH010000018.1"/>
</dbReference>
<gene>
    <name evidence="4" type="ORF">R7226_09355</name>
</gene>
<evidence type="ECO:0000256" key="1">
    <source>
        <dbReference type="SAM" id="MobiDB-lite"/>
    </source>
</evidence>
<proteinExistence type="predicted"/>
<dbReference type="InterPro" id="IPR027372">
    <property type="entry name" value="Phytase-like_dom"/>
</dbReference>
<feature type="region of interest" description="Disordered" evidence="1">
    <location>
        <begin position="540"/>
        <end position="563"/>
    </location>
</feature>
<dbReference type="EMBL" id="JAWSTH010000018">
    <property type="protein sequence ID" value="MDW5594542.1"/>
    <property type="molecule type" value="Genomic_DNA"/>
</dbReference>
<comment type="caution">
    <text evidence="4">The sequence shown here is derived from an EMBL/GenBank/DDBJ whole genome shotgun (WGS) entry which is preliminary data.</text>
</comment>
<dbReference type="PANTHER" id="PTHR37957">
    <property type="entry name" value="BLR7070 PROTEIN"/>
    <property type="match status" value="1"/>
</dbReference>
<feature type="chain" id="PRO_5046944372" evidence="2">
    <location>
        <begin position="25"/>
        <end position="752"/>
    </location>
</feature>
<name>A0ABU4HML4_9ACTN</name>
<keyword evidence="5" id="KW-1185">Reference proteome</keyword>
<evidence type="ECO:0000313" key="5">
    <source>
        <dbReference type="Proteomes" id="UP001284601"/>
    </source>
</evidence>
<sequence>MSRRTLAAATAAALALAAPAAAGAHGRHGGDTPAVRGVCSPDATLLGFSDQLDKTTFAGGDVGGLSALTLGGGAGWAANARTLVDNQGATNARTYDLRIGARGRHGRDGAPDVRVTGTTTLRRPDGTAYTGRDLDGEGLVTLRDGSLLVSSETEPSIRRFSRSGRQLGELPVPERFRIAPAGEASTNQALEGLGASPDGRTLFAAMEGPLSADGTTADGRARNRILRYTADRRGDWTLAGQLGYATDPGLAITEVQVVDDEQLLVLERGFVAGAGNTIRVYQAFLAGADDVSGEPTLARDGVRLVAKRLLADLGDCPPGDATNPGRQANPLLDNVEGMALGERLRDGARELYLLSDDNFSSGQVTRLYRLAVTLRDEPVLEARASYDALQWQPGPESGRAVTPANGVATPFPGQPVPGFSGALSDGRDGFWGMPDNGFGSKGNSADFLLRLYHVRPQWKGARGGSGRLLLDRFVSLRDPDRKIPFEIVNGATRERLLTGADFDLESVQRDRWGNLWFGEEFGPYLLQTSPDGRVLRAPVPLPGVKSPASPDLAPGETPNLPGSRGFEPMAASADGRTLYPILEGALTTEPDQTIRRVYEFDVRSGQYTGRTWSFHVSAPAGIVVGDAQLLPGNRLLMIERDDLEGVAARVKRLIEVDLDDAPAADGTLPTRTVLDLLRIRDPFGISLPAPVGGIGFGDPFAFPLQSVETLLPLSGDRLLIANDNNFPGSNGRVPGKPDDVEAIVVRVPGLNG</sequence>
<dbReference type="PANTHER" id="PTHR37957:SF1">
    <property type="entry name" value="PHYTASE-LIKE DOMAIN-CONTAINING PROTEIN"/>
    <property type="match status" value="1"/>
</dbReference>